<dbReference type="EC" id="1.3.5.6" evidence="4"/>
<feature type="signal peptide" evidence="10">
    <location>
        <begin position="1"/>
        <end position="23"/>
    </location>
</feature>
<dbReference type="InterPro" id="IPR014103">
    <property type="entry name" value="Zeta_caro_desat"/>
</dbReference>
<evidence type="ECO:0000256" key="8">
    <source>
        <dbReference type="ARBA" id="ARBA00030952"/>
    </source>
</evidence>
<dbReference type="Proteomes" id="UP000664859">
    <property type="component" value="Unassembled WGS sequence"/>
</dbReference>
<evidence type="ECO:0000313" key="12">
    <source>
        <dbReference type="EMBL" id="KAG5192987.1"/>
    </source>
</evidence>
<dbReference type="EMBL" id="JAFCMP010000001">
    <property type="protein sequence ID" value="KAG5192987.1"/>
    <property type="molecule type" value="Genomic_DNA"/>
</dbReference>
<gene>
    <name evidence="12" type="ORF">JKP88DRAFT_182594</name>
</gene>
<protein>
    <recommendedName>
        <fullName evidence="5">Zeta-carotene desaturase, chloroplastic/chromoplastic</fullName>
        <ecNumber evidence="4">1.3.5.6</ecNumber>
    </recommendedName>
    <alternativeName>
        <fullName evidence="9">9,9'-di-cis-zeta-carotene desaturase</fullName>
    </alternativeName>
    <alternativeName>
        <fullName evidence="8">Carotene 7,8-desaturase</fullName>
    </alternativeName>
</protein>
<comment type="similarity">
    <text evidence="3">Belongs to the zeta carotene desaturase family.</text>
</comment>
<organism evidence="12 13">
    <name type="scientific">Tribonema minus</name>
    <dbReference type="NCBI Taxonomy" id="303371"/>
    <lineage>
        <taxon>Eukaryota</taxon>
        <taxon>Sar</taxon>
        <taxon>Stramenopiles</taxon>
        <taxon>Ochrophyta</taxon>
        <taxon>PX clade</taxon>
        <taxon>Xanthophyceae</taxon>
        <taxon>Tribonematales</taxon>
        <taxon>Tribonemataceae</taxon>
        <taxon>Tribonema</taxon>
    </lineage>
</organism>
<comment type="pathway">
    <text evidence="2">Carotenoid biosynthesis; lycopene biosynthesis.</text>
</comment>
<dbReference type="PANTHER" id="PTHR42923">
    <property type="entry name" value="PROTOPORPHYRINOGEN OXIDASE"/>
    <property type="match status" value="1"/>
</dbReference>
<evidence type="ECO:0000259" key="11">
    <source>
        <dbReference type="Pfam" id="PF01593"/>
    </source>
</evidence>
<evidence type="ECO:0000256" key="4">
    <source>
        <dbReference type="ARBA" id="ARBA00012788"/>
    </source>
</evidence>
<comment type="catalytic activity">
    <reaction evidence="1">
        <text>9,9'-di-cis-zeta-carotene + 2 a quinone = 7,7',9,9'-tetra-cis-lycopene + 2 a quinol</text>
        <dbReference type="Rhea" id="RHEA:30955"/>
        <dbReference type="ChEBI" id="CHEBI:24646"/>
        <dbReference type="ChEBI" id="CHEBI:48716"/>
        <dbReference type="ChEBI" id="CHEBI:62466"/>
        <dbReference type="ChEBI" id="CHEBI:132124"/>
        <dbReference type="EC" id="1.3.5.6"/>
    </reaction>
</comment>
<evidence type="ECO:0000256" key="3">
    <source>
        <dbReference type="ARBA" id="ARBA00010192"/>
    </source>
</evidence>
<dbReference type="UniPathway" id="UPA00803"/>
<reference evidence="12" key="1">
    <citation type="submission" date="2021-02" db="EMBL/GenBank/DDBJ databases">
        <title>First Annotated Genome of the Yellow-green Alga Tribonema minus.</title>
        <authorList>
            <person name="Mahan K.M."/>
        </authorList>
    </citation>
    <scope>NUCLEOTIDE SEQUENCE</scope>
    <source>
        <strain evidence="12">UTEX B ZZ1240</strain>
    </source>
</reference>
<dbReference type="PANTHER" id="PTHR42923:SF41">
    <property type="entry name" value="ZETA-CAROTENE DESATURASE, CHLOROPLASTIC_CHROMOPLASTIC"/>
    <property type="match status" value="1"/>
</dbReference>
<evidence type="ECO:0000256" key="9">
    <source>
        <dbReference type="ARBA" id="ARBA00031301"/>
    </source>
</evidence>
<feature type="chain" id="PRO_5032795408" description="Zeta-carotene desaturase, chloroplastic/chromoplastic" evidence="10">
    <location>
        <begin position="24"/>
        <end position="602"/>
    </location>
</feature>
<dbReference type="InterPro" id="IPR036188">
    <property type="entry name" value="FAD/NAD-bd_sf"/>
</dbReference>
<evidence type="ECO:0000313" key="13">
    <source>
        <dbReference type="Proteomes" id="UP000664859"/>
    </source>
</evidence>
<proteinExistence type="inferred from homology"/>
<accession>A0A836CNI7</accession>
<evidence type="ECO:0000256" key="10">
    <source>
        <dbReference type="SAM" id="SignalP"/>
    </source>
</evidence>
<evidence type="ECO:0000256" key="2">
    <source>
        <dbReference type="ARBA" id="ARBA00004900"/>
    </source>
</evidence>
<keyword evidence="13" id="KW-1185">Reference proteome</keyword>
<dbReference type="NCBIfam" id="TIGR02732">
    <property type="entry name" value="zeta_caro_desat"/>
    <property type="match status" value="1"/>
</dbReference>
<dbReference type="Pfam" id="PF01593">
    <property type="entry name" value="Amino_oxidase"/>
    <property type="match status" value="1"/>
</dbReference>
<evidence type="ECO:0000256" key="1">
    <source>
        <dbReference type="ARBA" id="ARBA00000914"/>
    </source>
</evidence>
<evidence type="ECO:0000256" key="7">
    <source>
        <dbReference type="ARBA" id="ARBA00023002"/>
    </source>
</evidence>
<dbReference type="OrthoDB" id="5046242at2759"/>
<keyword evidence="7" id="KW-0560">Oxidoreductase</keyword>
<keyword evidence="10" id="KW-0732">Signal</keyword>
<sequence length="602" mass="64817">MRTASAIILSAAVAGTALQQGAAFVPGSRGAASVASARASSRRQHVATPRMVAGQVGAGVEQVAGSDSEGLLDTSRMQRASNGPGVKVPPSQKLKIAIVGAGLGGMITAMDLSEAGHDVEIFEARRFVGGKVGSWVDKDGNHIEMGLHVFFGCYYNLFGIFRRLGIFDSALRLKEHEHMFVNTGGVLGGLDFRMGGIGAPFNGVKAFLTSTQLSVGDKLANALALATSPVVKALFNFDAAMVDVRALDAVSFSEWFEGQGGSRGSITRLWDPIAYALGFIDCDHISARCMLTIFQLFAVRSEASVLRMLEGSPEDFIHTPILKYLADRNVQVHTNRRIADITHDTDAQGRPTRVRGLVITGGGGGREEAREFDVVVAATDVPGIKKLLPRAFREGYGFFDRIYNLDGVPVATVQLRFDGWVTELNDAERRKDVASDYSAGRAPGLDNLLYSADAEFSCFADLALTSPSSNYYQAGKGSLLQCVMTPGDKWMGASTEAIAEACLEQVRNLFPSARELNCTWHSVVKVAESLYREAPGMDKNRPTQRTPLPNFYLAGSYTYQDYIDSMEGATKSALLCADVVLEDTPKLAALRDEMAREKAPVA</sequence>
<keyword evidence="6" id="KW-0125">Carotenoid biosynthesis</keyword>
<dbReference type="InterPro" id="IPR050464">
    <property type="entry name" value="Zeta_carotene_desat/Oxidored"/>
</dbReference>
<dbReference type="GO" id="GO:0016719">
    <property type="term" value="F:9,9'-di-cis-zeta-carotene desaturase activity"/>
    <property type="evidence" value="ECO:0007669"/>
    <property type="project" value="UniProtKB-EC"/>
</dbReference>
<dbReference type="AlphaFoldDB" id="A0A836CNI7"/>
<dbReference type="Gene3D" id="3.50.50.60">
    <property type="entry name" value="FAD/NAD(P)-binding domain"/>
    <property type="match status" value="2"/>
</dbReference>
<evidence type="ECO:0000256" key="5">
    <source>
        <dbReference type="ARBA" id="ARBA00015490"/>
    </source>
</evidence>
<dbReference type="GO" id="GO:0016117">
    <property type="term" value="P:carotenoid biosynthetic process"/>
    <property type="evidence" value="ECO:0007669"/>
    <property type="project" value="UniProtKB-KW"/>
</dbReference>
<comment type="caution">
    <text evidence="12">The sequence shown here is derived from an EMBL/GenBank/DDBJ whole genome shotgun (WGS) entry which is preliminary data.</text>
</comment>
<dbReference type="SUPFAM" id="SSF51905">
    <property type="entry name" value="FAD/NAD(P)-binding domain"/>
    <property type="match status" value="1"/>
</dbReference>
<name>A0A836CNI7_9STRA</name>
<dbReference type="InterPro" id="IPR002937">
    <property type="entry name" value="Amino_oxidase"/>
</dbReference>
<evidence type="ECO:0000256" key="6">
    <source>
        <dbReference type="ARBA" id="ARBA00022746"/>
    </source>
</evidence>
<feature type="domain" description="Amine oxidase" evidence="11">
    <location>
        <begin position="103"/>
        <end position="581"/>
    </location>
</feature>